<dbReference type="InterPro" id="IPR036390">
    <property type="entry name" value="WH_DNA-bd_sf"/>
</dbReference>
<evidence type="ECO:0000313" key="6">
    <source>
        <dbReference type="Proteomes" id="UP000658720"/>
    </source>
</evidence>
<keyword evidence="1" id="KW-0805">Transcription regulation</keyword>
<dbReference type="SUPFAM" id="SSF51206">
    <property type="entry name" value="cAMP-binding domain-like"/>
    <property type="match status" value="1"/>
</dbReference>
<dbReference type="PANTHER" id="PTHR24567:SF74">
    <property type="entry name" value="HTH-TYPE TRANSCRIPTIONAL REGULATOR ARCR"/>
    <property type="match status" value="1"/>
</dbReference>
<keyword evidence="3" id="KW-0804">Transcription</keyword>
<evidence type="ECO:0000259" key="4">
    <source>
        <dbReference type="SMART" id="SM00100"/>
    </source>
</evidence>
<gene>
    <name evidence="5" type="ORF">IQ217_01910</name>
</gene>
<organism evidence="5 6">
    <name type="scientific">Synechocystis salina LEGE 00031</name>
    <dbReference type="NCBI Taxonomy" id="1828736"/>
    <lineage>
        <taxon>Bacteria</taxon>
        <taxon>Bacillati</taxon>
        <taxon>Cyanobacteriota</taxon>
        <taxon>Cyanophyceae</taxon>
        <taxon>Synechococcales</taxon>
        <taxon>Merismopediaceae</taxon>
        <taxon>Synechocystis</taxon>
    </lineage>
</organism>
<dbReference type="InterPro" id="IPR000595">
    <property type="entry name" value="cNMP-bd_dom"/>
</dbReference>
<dbReference type="InterPro" id="IPR012318">
    <property type="entry name" value="HTH_CRP"/>
</dbReference>
<evidence type="ECO:0000256" key="2">
    <source>
        <dbReference type="ARBA" id="ARBA00023125"/>
    </source>
</evidence>
<keyword evidence="2" id="KW-0238">DNA-binding</keyword>
<reference evidence="5 6" key="1">
    <citation type="submission" date="2020-10" db="EMBL/GenBank/DDBJ databases">
        <authorList>
            <person name="Castelo-Branco R."/>
            <person name="Eusebio N."/>
            <person name="Adriana R."/>
            <person name="Vieira A."/>
            <person name="Brugerolle De Fraissinette N."/>
            <person name="Rezende De Castro R."/>
            <person name="Schneider M.P."/>
            <person name="Vasconcelos V."/>
            <person name="Leao P.N."/>
        </authorList>
    </citation>
    <scope>NUCLEOTIDE SEQUENCE [LARGE SCALE GENOMIC DNA]</scope>
    <source>
        <strain evidence="5 6">LEGE 00031</strain>
    </source>
</reference>
<dbReference type="SMART" id="SM00100">
    <property type="entry name" value="cNMP"/>
    <property type="match status" value="1"/>
</dbReference>
<dbReference type="InterPro" id="IPR050397">
    <property type="entry name" value="Env_Response_Regulators"/>
</dbReference>
<evidence type="ECO:0000256" key="1">
    <source>
        <dbReference type="ARBA" id="ARBA00023015"/>
    </source>
</evidence>
<feature type="domain" description="Cyclic nucleotide-binding" evidence="4">
    <location>
        <begin position="12"/>
        <end position="130"/>
    </location>
</feature>
<dbReference type="CDD" id="cd00038">
    <property type="entry name" value="CAP_ED"/>
    <property type="match status" value="1"/>
</dbReference>
<evidence type="ECO:0000313" key="5">
    <source>
        <dbReference type="EMBL" id="MBE9252624.1"/>
    </source>
</evidence>
<dbReference type="SUPFAM" id="SSF46785">
    <property type="entry name" value="Winged helix' DNA-binding domain"/>
    <property type="match status" value="1"/>
</dbReference>
<dbReference type="Proteomes" id="UP000658720">
    <property type="component" value="Unassembled WGS sequence"/>
</dbReference>
<dbReference type="RefSeq" id="WP_194018706.1">
    <property type="nucleotide sequence ID" value="NZ_JADEVV010000003.1"/>
</dbReference>
<dbReference type="Pfam" id="PF13545">
    <property type="entry name" value="HTH_Crp_2"/>
    <property type="match status" value="1"/>
</dbReference>
<comment type="caution">
    <text evidence="5">The sequence shown here is derived from an EMBL/GenBank/DDBJ whole genome shotgun (WGS) entry which is preliminary data.</text>
</comment>
<keyword evidence="6" id="KW-1185">Reference proteome</keyword>
<proteinExistence type="predicted"/>
<dbReference type="PANTHER" id="PTHR24567">
    <property type="entry name" value="CRP FAMILY TRANSCRIPTIONAL REGULATORY PROTEIN"/>
    <property type="match status" value="1"/>
</dbReference>
<dbReference type="Pfam" id="PF00027">
    <property type="entry name" value="cNMP_binding"/>
    <property type="match status" value="1"/>
</dbReference>
<dbReference type="EMBL" id="JADEVV010000003">
    <property type="protein sequence ID" value="MBE9252624.1"/>
    <property type="molecule type" value="Genomic_DNA"/>
</dbReference>
<dbReference type="InterPro" id="IPR014710">
    <property type="entry name" value="RmlC-like_jellyroll"/>
</dbReference>
<sequence length="238" mass="26828">MTNNPPIKLNQLLGLLPVEAYKRLTPHLKKVVYKTGTVLYEPNEVMEFAYFPNTAMISVVSIMEDGSTTEIGLIGNEGMVGLPIILGGKQTTSQVIVQVPGEAWKLSAHILLQEFEQSPQLQRIFLLYTQARLTQISQSAACNRQHKIEERLARWLMSVHDCVQVDEIPLTQEFVANMLGVRRSGVTIAANSLQQSGMIAYRRGRITLLDYDALKKTSCECYQLVQDEYIRLLGFRRG</sequence>
<dbReference type="InterPro" id="IPR018490">
    <property type="entry name" value="cNMP-bd_dom_sf"/>
</dbReference>
<protein>
    <submittedName>
        <fullName evidence="5">Crp/Fnr family transcriptional regulator</fullName>
    </submittedName>
</protein>
<evidence type="ECO:0000256" key="3">
    <source>
        <dbReference type="ARBA" id="ARBA00023163"/>
    </source>
</evidence>
<accession>A0ABR9VMQ9</accession>
<dbReference type="Gene3D" id="2.60.120.10">
    <property type="entry name" value="Jelly Rolls"/>
    <property type="match status" value="1"/>
</dbReference>
<name>A0ABR9VMQ9_9SYNC</name>